<evidence type="ECO:0000256" key="8">
    <source>
        <dbReference type="ARBA" id="ARBA00022989"/>
    </source>
</evidence>
<dbReference type="RefSeq" id="XP_066799732.1">
    <property type="nucleotide sequence ID" value="XM_066950040.1"/>
</dbReference>
<feature type="region of interest" description="Disordered" evidence="11">
    <location>
        <begin position="1"/>
        <end position="33"/>
    </location>
</feature>
<evidence type="ECO:0000256" key="6">
    <source>
        <dbReference type="ARBA" id="ARBA00022692"/>
    </source>
</evidence>
<dbReference type="Proteomes" id="UP001388673">
    <property type="component" value="Unassembled WGS sequence"/>
</dbReference>
<keyword evidence="13" id="KW-1185">Reference proteome</keyword>
<dbReference type="PANTHER" id="PTHR22760:SF2">
    <property type="entry name" value="ALPHA-1,2-MANNOSYLTRANSFERASE ALG9"/>
    <property type="match status" value="1"/>
</dbReference>
<dbReference type="GO" id="GO:0005789">
    <property type="term" value="C:endoplasmic reticulum membrane"/>
    <property type="evidence" value="ECO:0007669"/>
    <property type="project" value="UniProtKB-SubCell"/>
</dbReference>
<keyword evidence="4 10" id="KW-0328">Glycosyltransferase</keyword>
<comment type="pathway">
    <text evidence="2">Protein modification; protein glycosylation.</text>
</comment>
<reference evidence="12 13" key="1">
    <citation type="journal article" date="2024" name="bioRxiv">
        <title>Comparative genomics of Cryptococcus and Kwoniella reveals pathogenesis evolution and contrasting karyotype dynamics via intercentromeric recombination or chromosome fusion.</title>
        <authorList>
            <person name="Coelho M.A."/>
            <person name="David-Palma M."/>
            <person name="Shea T."/>
            <person name="Bowers K."/>
            <person name="McGinley-Smith S."/>
            <person name="Mohammad A.W."/>
            <person name="Gnirke A."/>
            <person name="Yurkov A.M."/>
            <person name="Nowrousian M."/>
            <person name="Sun S."/>
            <person name="Cuomo C.A."/>
            <person name="Heitman J."/>
        </authorList>
    </citation>
    <scope>NUCLEOTIDE SEQUENCE [LARGE SCALE GENOMIC DNA]</scope>
    <source>
        <strain evidence="12 13">CBS 13917</strain>
    </source>
</reference>
<evidence type="ECO:0000313" key="13">
    <source>
        <dbReference type="Proteomes" id="UP001388673"/>
    </source>
</evidence>
<feature type="compositionally biased region" description="Basic and acidic residues" evidence="11">
    <location>
        <begin position="574"/>
        <end position="601"/>
    </location>
</feature>
<feature type="transmembrane region" description="Helical" evidence="10">
    <location>
        <begin position="144"/>
        <end position="164"/>
    </location>
</feature>
<evidence type="ECO:0000256" key="3">
    <source>
        <dbReference type="ARBA" id="ARBA00007063"/>
    </source>
</evidence>
<comment type="subcellular location">
    <subcellularLocation>
        <location evidence="1 10">Endoplasmic reticulum membrane</location>
        <topology evidence="1 10">Multi-pass membrane protein</topology>
    </subcellularLocation>
</comment>
<dbReference type="Pfam" id="PF03901">
    <property type="entry name" value="Glyco_transf_22"/>
    <property type="match status" value="1"/>
</dbReference>
<evidence type="ECO:0000256" key="1">
    <source>
        <dbReference type="ARBA" id="ARBA00004477"/>
    </source>
</evidence>
<feature type="transmembrane region" description="Helical" evidence="10">
    <location>
        <begin position="415"/>
        <end position="434"/>
    </location>
</feature>
<feature type="transmembrane region" description="Helical" evidence="10">
    <location>
        <begin position="233"/>
        <end position="255"/>
    </location>
</feature>
<sequence length="689" mass="78102">MALPGTETVRFRRPTSGPNAVVTPKTEPKRDEFGSLAPLGYSRRHQGLLQDQTRRNTTGPFVPSLSLAFRILLLIRTAGAMYSIISDCDEVFNFYEPLHYVSYNSGFQTWELSPQFAIRSWAYVLAHWPLAHIGPKLLRLDKRAAFFALRISLGAICSFCEARFYRSVVEHINERVGRYLYFSLMLSAGMWSASVAFLPSSFAMYTTMLASSFWFQPATSTPQGVSRTYRATFFYALGAILGWPFAAALAIPFVFEHLFLSGGEIVPPALVGAWRSRRWETMVKAVGAGAAIAIPVSMIDSWAYGHSTFPTLNIIFYNMFSSAGPDLYGTSPPSFYLANLFLNFNFLLPLALISLPALAVTYKFDHRRVGKTQQAPKEGETNPYTLLVMRLAPLYIWLGILTAQAHKEERFFFPAYPLVCFNAAVSVFLVRGWIETMYIKLTKSSYQAGRTSLFSNITLFAILVPGIVSVARIFAIFYFYRAPLDIVHHFQYHTIPQVLTDKGYAPIPLPDDYAPYGKEVPEPKWDFTPLQTMDPPITLCYGSEWHRFPGSFLVLEGIKVQWIKTEFDGMMPRRWESSERDKGSRWPRSETRVTREGRFNGDNEASAEQGSFVDPSECTYLVSLTLPSQTPTELEPDWPSSPEWEKEYCTPFLDAASSKWWSRLFYLPGGLLESGRVYGDYCLLHRKVE</sequence>
<dbReference type="KEGG" id="kne:92184220"/>
<keyword evidence="7 10" id="KW-0256">Endoplasmic reticulum</keyword>
<evidence type="ECO:0000256" key="7">
    <source>
        <dbReference type="ARBA" id="ARBA00022824"/>
    </source>
</evidence>
<accession>A0AAW0YEF4</accession>
<organism evidence="12 13">
    <name type="scientific">Kwoniella newhampshirensis</name>
    <dbReference type="NCBI Taxonomy" id="1651941"/>
    <lineage>
        <taxon>Eukaryota</taxon>
        <taxon>Fungi</taxon>
        <taxon>Dikarya</taxon>
        <taxon>Basidiomycota</taxon>
        <taxon>Agaricomycotina</taxon>
        <taxon>Tremellomycetes</taxon>
        <taxon>Tremellales</taxon>
        <taxon>Cryptococcaceae</taxon>
        <taxon>Kwoniella</taxon>
    </lineage>
</organism>
<dbReference type="AlphaFoldDB" id="A0AAW0YEF4"/>
<dbReference type="GO" id="GO:0006487">
    <property type="term" value="P:protein N-linked glycosylation"/>
    <property type="evidence" value="ECO:0007669"/>
    <property type="project" value="TreeGrafter"/>
</dbReference>
<dbReference type="GeneID" id="92184220"/>
<name>A0AAW0YEF4_9TREE</name>
<keyword evidence="9 10" id="KW-0472">Membrane</keyword>
<evidence type="ECO:0000313" key="12">
    <source>
        <dbReference type="EMBL" id="KAK8844168.1"/>
    </source>
</evidence>
<dbReference type="PANTHER" id="PTHR22760">
    <property type="entry name" value="GLYCOSYLTRANSFERASE"/>
    <property type="match status" value="1"/>
</dbReference>
<dbReference type="InterPro" id="IPR005599">
    <property type="entry name" value="GPI_mannosylTrfase"/>
</dbReference>
<feature type="transmembrane region" description="Helical" evidence="10">
    <location>
        <begin position="383"/>
        <end position="403"/>
    </location>
</feature>
<protein>
    <recommendedName>
        <fullName evidence="10">Mannosyltransferase</fullName>
        <ecNumber evidence="10">2.4.1.-</ecNumber>
    </recommendedName>
</protein>
<dbReference type="EC" id="2.4.1.-" evidence="10"/>
<keyword evidence="8 10" id="KW-1133">Transmembrane helix</keyword>
<proteinExistence type="inferred from homology"/>
<feature type="transmembrane region" description="Helical" evidence="10">
    <location>
        <begin position="340"/>
        <end position="362"/>
    </location>
</feature>
<keyword evidence="6 10" id="KW-0812">Transmembrane</keyword>
<evidence type="ECO:0000256" key="9">
    <source>
        <dbReference type="ARBA" id="ARBA00023136"/>
    </source>
</evidence>
<feature type="transmembrane region" description="Helical" evidence="10">
    <location>
        <begin position="454"/>
        <end position="480"/>
    </location>
</feature>
<evidence type="ECO:0000256" key="2">
    <source>
        <dbReference type="ARBA" id="ARBA00004922"/>
    </source>
</evidence>
<comment type="similarity">
    <text evidence="3 10">Belongs to the glycosyltransferase 22 family.</text>
</comment>
<comment type="caution">
    <text evidence="12">The sequence shown here is derived from an EMBL/GenBank/DDBJ whole genome shotgun (WGS) entry which is preliminary data.</text>
</comment>
<feature type="region of interest" description="Disordered" evidence="11">
    <location>
        <begin position="574"/>
        <end position="610"/>
    </location>
</feature>
<evidence type="ECO:0000256" key="11">
    <source>
        <dbReference type="SAM" id="MobiDB-lite"/>
    </source>
</evidence>
<evidence type="ECO:0000256" key="10">
    <source>
        <dbReference type="RuleBase" id="RU363075"/>
    </source>
</evidence>
<evidence type="ECO:0000256" key="4">
    <source>
        <dbReference type="ARBA" id="ARBA00022676"/>
    </source>
</evidence>
<evidence type="ECO:0000256" key="5">
    <source>
        <dbReference type="ARBA" id="ARBA00022679"/>
    </source>
</evidence>
<keyword evidence="5" id="KW-0808">Transferase</keyword>
<dbReference type="EMBL" id="JBCAWK010000014">
    <property type="protein sequence ID" value="KAK8844168.1"/>
    <property type="molecule type" value="Genomic_DNA"/>
</dbReference>
<dbReference type="GO" id="GO:0000026">
    <property type="term" value="F:alpha-1,2-mannosyltransferase activity"/>
    <property type="evidence" value="ECO:0007669"/>
    <property type="project" value="TreeGrafter"/>
</dbReference>
<feature type="transmembrane region" description="Helical" evidence="10">
    <location>
        <begin position="176"/>
        <end position="198"/>
    </location>
</feature>
<gene>
    <name evidence="12" type="ORF">IAR55_006962</name>
</gene>